<accession>A0A2Z7CCE0</accession>
<sequence>MGIDQLKIHYVQPGYLKNLLRPTQTHVAQNREKKQGAATQSTIRGQWYSGTTTQTATTSKAALNLSGTMAQPTNHNVQRNSALKGIRPNIADQIWVSDFSYRVEDFVSELIIFEYSGYFSYRVRISDLRVFSFDSESSRSAVTRAPAE</sequence>
<dbReference type="Proteomes" id="UP000250235">
    <property type="component" value="Unassembled WGS sequence"/>
</dbReference>
<evidence type="ECO:0000313" key="2">
    <source>
        <dbReference type="Proteomes" id="UP000250235"/>
    </source>
</evidence>
<dbReference type="AlphaFoldDB" id="A0A2Z7CCE0"/>
<proteinExistence type="predicted"/>
<name>A0A2Z7CCE0_9LAMI</name>
<gene>
    <name evidence="1" type="ORF">F511_11264</name>
</gene>
<evidence type="ECO:0000313" key="1">
    <source>
        <dbReference type="EMBL" id="KZV44578.1"/>
    </source>
</evidence>
<reference evidence="1 2" key="1">
    <citation type="journal article" date="2015" name="Proc. Natl. Acad. Sci. U.S.A.">
        <title>The resurrection genome of Boea hygrometrica: A blueprint for survival of dehydration.</title>
        <authorList>
            <person name="Xiao L."/>
            <person name="Yang G."/>
            <person name="Zhang L."/>
            <person name="Yang X."/>
            <person name="Zhao S."/>
            <person name="Ji Z."/>
            <person name="Zhou Q."/>
            <person name="Hu M."/>
            <person name="Wang Y."/>
            <person name="Chen M."/>
            <person name="Xu Y."/>
            <person name="Jin H."/>
            <person name="Xiao X."/>
            <person name="Hu G."/>
            <person name="Bao F."/>
            <person name="Hu Y."/>
            <person name="Wan P."/>
            <person name="Li L."/>
            <person name="Deng X."/>
            <person name="Kuang T."/>
            <person name="Xiang C."/>
            <person name="Zhu J.K."/>
            <person name="Oliver M.J."/>
            <person name="He Y."/>
        </authorList>
    </citation>
    <scope>NUCLEOTIDE SEQUENCE [LARGE SCALE GENOMIC DNA]</scope>
    <source>
        <strain evidence="2">cv. XS01</strain>
    </source>
</reference>
<organism evidence="1 2">
    <name type="scientific">Dorcoceras hygrometricum</name>
    <dbReference type="NCBI Taxonomy" id="472368"/>
    <lineage>
        <taxon>Eukaryota</taxon>
        <taxon>Viridiplantae</taxon>
        <taxon>Streptophyta</taxon>
        <taxon>Embryophyta</taxon>
        <taxon>Tracheophyta</taxon>
        <taxon>Spermatophyta</taxon>
        <taxon>Magnoliopsida</taxon>
        <taxon>eudicotyledons</taxon>
        <taxon>Gunneridae</taxon>
        <taxon>Pentapetalae</taxon>
        <taxon>asterids</taxon>
        <taxon>lamiids</taxon>
        <taxon>Lamiales</taxon>
        <taxon>Gesneriaceae</taxon>
        <taxon>Didymocarpoideae</taxon>
        <taxon>Trichosporeae</taxon>
        <taxon>Loxocarpinae</taxon>
        <taxon>Dorcoceras</taxon>
    </lineage>
</organism>
<protein>
    <submittedName>
        <fullName evidence="1">Uncharacterized protein</fullName>
    </submittedName>
</protein>
<keyword evidence="2" id="KW-1185">Reference proteome</keyword>
<dbReference type="EMBL" id="KQ996737">
    <property type="protein sequence ID" value="KZV44578.1"/>
    <property type="molecule type" value="Genomic_DNA"/>
</dbReference>